<evidence type="ECO:0000313" key="1">
    <source>
        <dbReference type="EMBL" id="TYZ07592.1"/>
    </source>
</evidence>
<name>A0A5D6UY61_9BACT</name>
<protein>
    <recommendedName>
        <fullName evidence="3">Lipocalin-like domain-containing protein</fullName>
    </recommendedName>
</protein>
<reference evidence="1 2" key="1">
    <citation type="submission" date="2019-08" db="EMBL/GenBank/DDBJ databases">
        <authorList>
            <person name="Seo M.-J."/>
        </authorList>
    </citation>
    <scope>NUCLEOTIDE SEQUENCE [LARGE SCALE GENOMIC DNA]</scope>
    <source>
        <strain evidence="1 2">KIGAM108</strain>
    </source>
</reference>
<dbReference type="EMBL" id="VTHL01000016">
    <property type="protein sequence ID" value="TYZ07592.1"/>
    <property type="molecule type" value="Genomic_DNA"/>
</dbReference>
<sequence length="146" mass="14979">MLLVSTACSKDEPTPAVGSSWLVDGQEQKSESVFADGSNNELQIDVYQKSSSSAGNGSAVVLTLRVPKRTGTYSLTSSSTQASAGYADYAPDGQGKGLYLATSGSITLSTLTATSATGTFTFTGTASGNPQFTKTITNGKFQVSLP</sequence>
<evidence type="ECO:0000313" key="2">
    <source>
        <dbReference type="Proteomes" id="UP000322791"/>
    </source>
</evidence>
<keyword evidence="2" id="KW-1185">Reference proteome</keyword>
<accession>A0A5D6UY61</accession>
<dbReference type="RefSeq" id="WP_149071775.1">
    <property type="nucleotide sequence ID" value="NZ_VTHL01000016.1"/>
</dbReference>
<dbReference type="AlphaFoldDB" id="A0A5D6UY61"/>
<comment type="caution">
    <text evidence="1">The sequence shown here is derived from an EMBL/GenBank/DDBJ whole genome shotgun (WGS) entry which is preliminary data.</text>
</comment>
<evidence type="ECO:0008006" key="3">
    <source>
        <dbReference type="Google" id="ProtNLM"/>
    </source>
</evidence>
<proteinExistence type="predicted"/>
<organism evidence="1 2">
    <name type="scientific">Hymenobacter lutimineralis</name>
    <dbReference type="NCBI Taxonomy" id="2606448"/>
    <lineage>
        <taxon>Bacteria</taxon>
        <taxon>Pseudomonadati</taxon>
        <taxon>Bacteroidota</taxon>
        <taxon>Cytophagia</taxon>
        <taxon>Cytophagales</taxon>
        <taxon>Hymenobacteraceae</taxon>
        <taxon>Hymenobacter</taxon>
    </lineage>
</organism>
<gene>
    <name evidence="1" type="ORF">FY528_14615</name>
</gene>
<dbReference type="Proteomes" id="UP000322791">
    <property type="component" value="Unassembled WGS sequence"/>
</dbReference>